<accession>A0AAD4IDF9</accession>
<dbReference type="AlphaFoldDB" id="A0AAD4IDF9"/>
<dbReference type="EMBL" id="JAANER010000003">
    <property type="protein sequence ID" value="KAG9192557.1"/>
    <property type="molecule type" value="Genomic_DNA"/>
</dbReference>
<feature type="region of interest" description="Disordered" evidence="1">
    <location>
        <begin position="151"/>
        <end position="222"/>
    </location>
</feature>
<organism evidence="2 3">
    <name type="scientific">Alternaria panax</name>
    <dbReference type="NCBI Taxonomy" id="48097"/>
    <lineage>
        <taxon>Eukaryota</taxon>
        <taxon>Fungi</taxon>
        <taxon>Dikarya</taxon>
        <taxon>Ascomycota</taxon>
        <taxon>Pezizomycotina</taxon>
        <taxon>Dothideomycetes</taxon>
        <taxon>Pleosporomycetidae</taxon>
        <taxon>Pleosporales</taxon>
        <taxon>Pleosporineae</taxon>
        <taxon>Pleosporaceae</taxon>
        <taxon>Alternaria</taxon>
        <taxon>Alternaria sect. Panax</taxon>
    </lineage>
</organism>
<sequence>MASQNHKFTGPIAEMINKISRAVKEADTSTPTSLRNHRRYLYLVERLGNEMRAQILIWQRDDPRAETDNVLFAAVDKELGLHREHHDDDDDDDGTTPLQLGTLLEASSDMQQAPPPHRHQRGVTPQQTGARFADFPEMLPAPSFRQTARKLGFATPSSPPTSAARPDRRAATEDKEEHADAFPTLDPQTTQLKARVEGRGAYVGSNQSTAVDYPSSPSKEGE</sequence>
<reference evidence="2" key="1">
    <citation type="submission" date="2021-07" db="EMBL/GenBank/DDBJ databases">
        <title>Genome Resource of American Ginseng Black Spot Pathogen Alternaria panax.</title>
        <authorList>
            <person name="Qiu C."/>
            <person name="Wang W."/>
            <person name="Liu Z."/>
        </authorList>
    </citation>
    <scope>NUCLEOTIDE SEQUENCE</scope>
    <source>
        <strain evidence="2">BNCC115425</strain>
    </source>
</reference>
<feature type="compositionally biased region" description="Low complexity" evidence="1">
    <location>
        <begin position="154"/>
        <end position="164"/>
    </location>
</feature>
<protein>
    <submittedName>
        <fullName evidence="2">Uncharacterized protein</fullName>
    </submittedName>
</protein>
<evidence type="ECO:0000313" key="3">
    <source>
        <dbReference type="Proteomes" id="UP001199106"/>
    </source>
</evidence>
<evidence type="ECO:0000256" key="1">
    <source>
        <dbReference type="SAM" id="MobiDB-lite"/>
    </source>
</evidence>
<keyword evidence="3" id="KW-1185">Reference proteome</keyword>
<comment type="caution">
    <text evidence="2">The sequence shown here is derived from an EMBL/GenBank/DDBJ whole genome shotgun (WGS) entry which is preliminary data.</text>
</comment>
<proteinExistence type="predicted"/>
<name>A0AAD4IDF9_9PLEO</name>
<feature type="compositionally biased region" description="Basic and acidic residues" evidence="1">
    <location>
        <begin position="165"/>
        <end position="180"/>
    </location>
</feature>
<gene>
    <name evidence="2" type="ORF">G6011_11291</name>
</gene>
<dbReference type="Proteomes" id="UP001199106">
    <property type="component" value="Unassembled WGS sequence"/>
</dbReference>
<evidence type="ECO:0000313" key="2">
    <source>
        <dbReference type="EMBL" id="KAG9192557.1"/>
    </source>
</evidence>
<feature type="compositionally biased region" description="Polar residues" evidence="1">
    <location>
        <begin position="204"/>
        <end position="222"/>
    </location>
</feature>